<dbReference type="AlphaFoldDB" id="A0A174MLM4"/>
<comment type="similarity">
    <text evidence="3">Belongs to the C-glycoside deglycosidase beta subunit family.</text>
</comment>
<evidence type="ECO:0000313" key="7">
    <source>
        <dbReference type="Proteomes" id="UP000095544"/>
    </source>
</evidence>
<evidence type="ECO:0000256" key="1">
    <source>
        <dbReference type="ARBA" id="ARBA00023239"/>
    </source>
</evidence>
<sequence>MGFVMRVKLTETLRDGTLKNYYENKRKAGYQFDLRLAYYRGHYLSVIDELAVEVDHEKIEEESIRFCINGKEFMPNQLKEAYYEFWSIKDPATIKIRKEGGLKAGEHRVKLTLMLRNPYLPQPGAEDRYTPVDSCDEKIMILEDTIA</sequence>
<dbReference type="RefSeq" id="WP_050642376.1">
    <property type="nucleotide sequence ID" value="NZ_CABKUE010000009.1"/>
</dbReference>
<organism evidence="6 7">
    <name type="scientific">Faecalicatena contorta</name>
    <dbReference type="NCBI Taxonomy" id="39482"/>
    <lineage>
        <taxon>Bacteria</taxon>
        <taxon>Bacillati</taxon>
        <taxon>Bacillota</taxon>
        <taxon>Clostridia</taxon>
        <taxon>Lachnospirales</taxon>
        <taxon>Lachnospiraceae</taxon>
        <taxon>Faecalicatena</taxon>
    </lineage>
</organism>
<keyword evidence="1" id="KW-0456">Lyase</keyword>
<reference evidence="6 7" key="1">
    <citation type="submission" date="2015-09" db="EMBL/GenBank/DDBJ databases">
        <authorList>
            <consortium name="Pathogen Informatics"/>
        </authorList>
    </citation>
    <scope>NUCLEOTIDE SEQUENCE [LARGE SCALE GENOMIC DNA]</scope>
    <source>
        <strain evidence="6 7">2789STDY5834876</strain>
    </source>
</reference>
<dbReference type="OrthoDB" id="1956341at2"/>
<dbReference type="STRING" id="39482.ERS852491_04918"/>
<evidence type="ECO:0000256" key="4">
    <source>
        <dbReference type="ARBA" id="ARBA00047208"/>
    </source>
</evidence>
<name>A0A174MLM4_9FIRM</name>
<dbReference type="Proteomes" id="UP000095544">
    <property type="component" value="Unassembled WGS sequence"/>
</dbReference>
<gene>
    <name evidence="6" type="ORF">ERS852491_04918</name>
</gene>
<evidence type="ECO:0000313" key="6">
    <source>
        <dbReference type="EMBL" id="CUP34559.1"/>
    </source>
</evidence>
<protein>
    <recommendedName>
        <fullName evidence="4">C-deglycosylation enzyme beta subunit</fullName>
    </recommendedName>
</protein>
<keyword evidence="2" id="KW-0119">Carbohydrate metabolism</keyword>
<dbReference type="GO" id="GO:0016829">
    <property type="term" value="F:lyase activity"/>
    <property type="evidence" value="ECO:0007669"/>
    <property type="project" value="UniProtKB-KW"/>
</dbReference>
<dbReference type="InterPro" id="IPR045959">
    <property type="entry name" value="CGDB"/>
</dbReference>
<evidence type="ECO:0000259" key="5">
    <source>
        <dbReference type="Pfam" id="PF19906"/>
    </source>
</evidence>
<accession>A0A174MLM4</accession>
<dbReference type="Pfam" id="PF19906">
    <property type="entry name" value="CGDB"/>
    <property type="match status" value="1"/>
</dbReference>
<evidence type="ECO:0000256" key="3">
    <source>
        <dbReference type="ARBA" id="ARBA00046336"/>
    </source>
</evidence>
<evidence type="ECO:0000256" key="2">
    <source>
        <dbReference type="ARBA" id="ARBA00023277"/>
    </source>
</evidence>
<dbReference type="EMBL" id="CYZU01000086">
    <property type="protein sequence ID" value="CUP34559.1"/>
    <property type="molecule type" value="Genomic_DNA"/>
</dbReference>
<proteinExistence type="inferred from homology"/>
<feature type="domain" description="C-glycoside deglycosidase beta subunit" evidence="5">
    <location>
        <begin position="12"/>
        <end position="119"/>
    </location>
</feature>